<organism evidence="1 2">
    <name type="scientific">Zooshikella ganghwensis</name>
    <dbReference type="NCBI Taxonomy" id="202772"/>
    <lineage>
        <taxon>Bacteria</taxon>
        <taxon>Pseudomonadati</taxon>
        <taxon>Pseudomonadota</taxon>
        <taxon>Gammaproteobacteria</taxon>
        <taxon>Oceanospirillales</taxon>
        <taxon>Zooshikellaceae</taxon>
        <taxon>Zooshikella</taxon>
    </lineage>
</organism>
<evidence type="ECO:0000313" key="2">
    <source>
        <dbReference type="Proteomes" id="UP000257039"/>
    </source>
</evidence>
<evidence type="ECO:0000313" key="1">
    <source>
        <dbReference type="EMBL" id="RDH44862.1"/>
    </source>
</evidence>
<dbReference type="AlphaFoldDB" id="A0A4P9VRS7"/>
<dbReference type="Proteomes" id="UP000257039">
    <property type="component" value="Unassembled WGS sequence"/>
</dbReference>
<comment type="caution">
    <text evidence="1">The sequence shown here is derived from an EMBL/GenBank/DDBJ whole genome shotgun (WGS) entry which is preliminary data.</text>
</comment>
<name>A0A4P9VRS7_9GAMM</name>
<reference evidence="1 2" key="1">
    <citation type="submission" date="2017-04" db="EMBL/GenBank/DDBJ databases">
        <title>Draft genome sequence of Zooshikella ganghwensis VG4 isolated from Red Sea sediments.</title>
        <authorList>
            <person name="Rehman Z."/>
            <person name="Alam I."/>
            <person name="Kamau A."/>
            <person name="Bajic V."/>
            <person name="Leiknes T."/>
        </authorList>
    </citation>
    <scope>NUCLEOTIDE SEQUENCE [LARGE SCALE GENOMIC DNA]</scope>
    <source>
        <strain evidence="1 2">VG4</strain>
    </source>
</reference>
<protein>
    <submittedName>
        <fullName evidence="1">DUF1853 family protein</fullName>
    </submittedName>
</protein>
<accession>A0A4P9VRS7</accession>
<sequence>MTYRIEQLFQDLQWINQSPVILLPCGQTNTASPFLLERPFCDHIISWQQDQLEVLQLALQKKQNYRLGYYYETLVHTLLQHQPQVHFLKHNIPVHSSGRTLGEFDLLYFDQTVNHWIHRELAVKFYLGVPSQTKQKTSSWHQWVGPNCQDRLDLKVNKMLTKQLRLSEHPAAKLELKQLTKQTGQPLQENEPIKEGMLQGYLFYPYQQYCPPPKQANPQHLTGDWVAVSKLTDYLATLTESYKLKGQLAYIPLAKLEWLSTVHRQTTNEIKGFMSDTALQQSMQQRFALAQPPQLIAACYLERHFFNEIRRFFVVADHWLDKATASSQEK</sequence>
<proteinExistence type="predicted"/>
<dbReference type="Pfam" id="PF08907">
    <property type="entry name" value="DUF1853"/>
    <property type="match status" value="1"/>
</dbReference>
<dbReference type="EMBL" id="NDXW01000001">
    <property type="protein sequence ID" value="RDH44862.1"/>
    <property type="molecule type" value="Genomic_DNA"/>
</dbReference>
<gene>
    <name evidence="1" type="ORF">B9G39_16260</name>
</gene>
<keyword evidence="2" id="KW-1185">Reference proteome</keyword>
<dbReference type="RefSeq" id="WP_094787926.1">
    <property type="nucleotide sequence ID" value="NZ_NDXW01000001.1"/>
</dbReference>
<dbReference type="InterPro" id="IPR015003">
    <property type="entry name" value="DUF1853"/>
</dbReference>